<accession>A0ACC1HTV7</accession>
<organism evidence="1 2">
    <name type="scientific">Spiromyces aspiralis</name>
    <dbReference type="NCBI Taxonomy" id="68401"/>
    <lineage>
        <taxon>Eukaryota</taxon>
        <taxon>Fungi</taxon>
        <taxon>Fungi incertae sedis</taxon>
        <taxon>Zoopagomycota</taxon>
        <taxon>Kickxellomycotina</taxon>
        <taxon>Kickxellomycetes</taxon>
        <taxon>Kickxellales</taxon>
        <taxon>Kickxellaceae</taxon>
        <taxon>Spiromyces</taxon>
    </lineage>
</organism>
<reference evidence="1" key="1">
    <citation type="submission" date="2022-06" db="EMBL/GenBank/DDBJ databases">
        <title>Phylogenomic reconstructions and comparative analyses of Kickxellomycotina fungi.</title>
        <authorList>
            <person name="Reynolds N.K."/>
            <person name="Stajich J.E."/>
            <person name="Barry K."/>
            <person name="Grigoriev I.V."/>
            <person name="Crous P."/>
            <person name="Smith M.E."/>
        </authorList>
    </citation>
    <scope>NUCLEOTIDE SEQUENCE</scope>
    <source>
        <strain evidence="1">RSA 2271</strain>
    </source>
</reference>
<proteinExistence type="predicted"/>
<name>A0ACC1HTV7_9FUNG</name>
<protein>
    <submittedName>
        <fullName evidence="1">Uncharacterized protein</fullName>
    </submittedName>
</protein>
<dbReference type="EMBL" id="JAMZIH010000362">
    <property type="protein sequence ID" value="KAJ1679470.1"/>
    <property type="molecule type" value="Genomic_DNA"/>
</dbReference>
<keyword evidence="2" id="KW-1185">Reference proteome</keyword>
<comment type="caution">
    <text evidence="1">The sequence shown here is derived from an EMBL/GenBank/DDBJ whole genome shotgun (WGS) entry which is preliminary data.</text>
</comment>
<sequence>MPPARGKKRGAATSKKPGSGKGTRRAGAAGSQSEARTSAAEIDQDEVSVMVKGAWLSGKPKYDAELVRRLFVERLARPESHSRDVMLLELNQYLEKYLWPFFDEDESSDEHVLSIVMLVNEKVRQNIKPWLVFGTGREEPRQAFSSMLWRVWDYTNSVCDPEYCQAQCKKIGMSRTDLKATLVQFLINMFQSLETDIVRAECLEITSLGTWHCLLDVKRAVKEFEALPQIKKYWKYLEKSFKKLDESVQKRVVVKRTLLSKLIVDFLSELYSAGSSITYNNNSKGTDAAAQVPSGIIRYCELFIGLLIDLESQLPTRRYFNVLLEDHQVVLLMHNAPCLNKGGDAWAKTKQLAEMLSFYHSFPIADVTGAPLSEDQTTRTLYNRLIKLQKLAFVHLKDSLEDLAMASVSQLKSSDRLRHHLESLDEAGLEQLCMILGFRLAPMFRHPALPTNEAGRYTRQFLVKVITSHFEARRSQAEFINRLPLYPDESLIFSDILKNSTDFNEDSLLSGLAGQKEAIMPIPKLNLQFLTLQDYLLRNFTLYRLESAYEVRQDLEDVVKRLSPRVAEDPETGLGVSGIEGTEFAGWSRMATPIKSFEIIDVKRPRIGQAHPSLVRADVTISLANYVDSIREEWDREVRPRDVLFLASVQADYLAEAPETHGVRYLRGCEVEYLIGPDGKPVDEFGWLNMTEEERKKRARASTRTYRVILDPSKYAYDTQPHNSERPGDVYASLNVLMRRRALENNFKAVLETIRGLLQAPLALPGWLHDVFLGYGDPRSAHHSRLTGKISRINFRDTFLNLGHLRESFSGYTVKLAEGEDEESIGEPFIVEFPDDDEDSATAAARPKSKGRQLVVSHVRRPNMGPYPFNKPKLNVIRFTPAQVDAIRSASNPGLTMI</sequence>
<gene>
    <name evidence="1" type="ORF">EV182_001987</name>
</gene>
<evidence type="ECO:0000313" key="1">
    <source>
        <dbReference type="EMBL" id="KAJ1679470.1"/>
    </source>
</evidence>
<dbReference type="Proteomes" id="UP001145114">
    <property type="component" value="Unassembled WGS sequence"/>
</dbReference>
<feature type="non-terminal residue" evidence="1">
    <location>
        <position position="898"/>
    </location>
</feature>
<evidence type="ECO:0000313" key="2">
    <source>
        <dbReference type="Proteomes" id="UP001145114"/>
    </source>
</evidence>